<name>A0ABQ8T3M0_PERAM</name>
<gene>
    <name evidence="2" type="ORF">ANN_10936</name>
</gene>
<evidence type="ECO:0000256" key="1">
    <source>
        <dbReference type="SAM" id="Phobius"/>
    </source>
</evidence>
<feature type="non-terminal residue" evidence="2">
    <location>
        <position position="1"/>
    </location>
</feature>
<keyword evidence="1" id="KW-1133">Transmembrane helix</keyword>
<sequence length="385" mass="43183">FYFCILFIVIIIVTITITTIIVIVIIIAIIIIIIIITIVIIIIIIITPPPPSPLLLLPPPICFTRMCIFRARGPWSVGVTTKRFVHYSDEHLQWLGHVCGEICCVYPELALRLVARRYLRGGTVVACRHSIDEYFGPVVRFEISTRQSEEVDEEKQAIYNSTIAYFKDKYKISSIKVIRLLIGGKVATSKFVVDIFRTLVIPKHPVLTLNYLQKPESDANNGRVHYRDAAAKFTLPTGPVVCAAQHHDSNKGPPDGVASAVSLAASVRISRTQFTWPNPLSKLNVPTPVLIPTSSIRKFHSEILHDQSPQLVNHLSFWLVDPTSSTNLNVASSSTQMDKNEVRLRALMEERDTLMNTGNYSLDDPVIVKLNQEIRLLLKRSNGIT</sequence>
<reference evidence="2 3" key="1">
    <citation type="journal article" date="2022" name="Allergy">
        <title>Genome assembly and annotation of Periplaneta americana reveal a comprehensive cockroach allergen profile.</title>
        <authorList>
            <person name="Wang L."/>
            <person name="Xiong Q."/>
            <person name="Saelim N."/>
            <person name="Wang L."/>
            <person name="Nong W."/>
            <person name="Wan A.T."/>
            <person name="Shi M."/>
            <person name="Liu X."/>
            <person name="Cao Q."/>
            <person name="Hui J.H.L."/>
            <person name="Sookrung N."/>
            <person name="Leung T.F."/>
            <person name="Tungtrongchitr A."/>
            <person name="Tsui S.K.W."/>
        </authorList>
    </citation>
    <scope>NUCLEOTIDE SEQUENCE [LARGE SCALE GENOMIC DNA]</scope>
    <source>
        <strain evidence="2">PWHHKU_190912</strain>
    </source>
</reference>
<dbReference type="EMBL" id="JAJSOF020000015">
    <property type="protein sequence ID" value="KAJ4441086.1"/>
    <property type="molecule type" value="Genomic_DNA"/>
</dbReference>
<comment type="caution">
    <text evidence="2">The sequence shown here is derived from an EMBL/GenBank/DDBJ whole genome shotgun (WGS) entry which is preliminary data.</text>
</comment>
<accession>A0ABQ8T3M0</accession>
<organism evidence="2 3">
    <name type="scientific">Periplaneta americana</name>
    <name type="common">American cockroach</name>
    <name type="synonym">Blatta americana</name>
    <dbReference type="NCBI Taxonomy" id="6978"/>
    <lineage>
        <taxon>Eukaryota</taxon>
        <taxon>Metazoa</taxon>
        <taxon>Ecdysozoa</taxon>
        <taxon>Arthropoda</taxon>
        <taxon>Hexapoda</taxon>
        <taxon>Insecta</taxon>
        <taxon>Pterygota</taxon>
        <taxon>Neoptera</taxon>
        <taxon>Polyneoptera</taxon>
        <taxon>Dictyoptera</taxon>
        <taxon>Blattodea</taxon>
        <taxon>Blattoidea</taxon>
        <taxon>Blattidae</taxon>
        <taxon>Blattinae</taxon>
        <taxon>Periplaneta</taxon>
    </lineage>
</organism>
<dbReference type="Proteomes" id="UP001148838">
    <property type="component" value="Unassembled WGS sequence"/>
</dbReference>
<keyword evidence="1" id="KW-0472">Membrane</keyword>
<feature type="transmembrane region" description="Helical" evidence="1">
    <location>
        <begin position="12"/>
        <end position="45"/>
    </location>
</feature>
<evidence type="ECO:0000313" key="2">
    <source>
        <dbReference type="EMBL" id="KAJ4441086.1"/>
    </source>
</evidence>
<keyword evidence="3" id="KW-1185">Reference proteome</keyword>
<protein>
    <submittedName>
        <fullName evidence="2">Uncharacterized protein</fullName>
    </submittedName>
</protein>
<evidence type="ECO:0000313" key="3">
    <source>
        <dbReference type="Proteomes" id="UP001148838"/>
    </source>
</evidence>
<proteinExistence type="predicted"/>
<keyword evidence="1" id="KW-0812">Transmembrane</keyword>